<comment type="similarity">
    <text evidence="1 4">Belongs to the Glu/Leu/Phe/Val dehydrogenases family.</text>
</comment>
<dbReference type="Gene3D" id="3.40.50.10860">
    <property type="entry name" value="Leucine Dehydrogenase, chain A, domain 1"/>
    <property type="match status" value="1"/>
</dbReference>
<evidence type="ECO:0000256" key="2">
    <source>
        <dbReference type="ARBA" id="ARBA00023002"/>
    </source>
</evidence>
<keyword evidence="7" id="KW-1185">Reference proteome</keyword>
<dbReference type="InterPro" id="IPR036291">
    <property type="entry name" value="NAD(P)-bd_dom_sf"/>
</dbReference>
<name>A0ABN2TV51_9ACTN</name>
<keyword evidence="2 4" id="KW-0560">Oxidoreductase</keyword>
<dbReference type="Pfam" id="PF02812">
    <property type="entry name" value="ELFV_dehydrog_N"/>
    <property type="match status" value="1"/>
</dbReference>
<dbReference type="InterPro" id="IPR006097">
    <property type="entry name" value="Glu/Leu/Phe/Val/Trp_DH_dimer"/>
</dbReference>
<dbReference type="SMART" id="SM00839">
    <property type="entry name" value="ELFV_dehydrog"/>
    <property type="match status" value="1"/>
</dbReference>
<dbReference type="SUPFAM" id="SSF53223">
    <property type="entry name" value="Aminoacid dehydrogenase-like, N-terminal domain"/>
    <property type="match status" value="1"/>
</dbReference>
<dbReference type="PRINTS" id="PR00082">
    <property type="entry name" value="GLFDHDRGNASE"/>
</dbReference>
<dbReference type="SUPFAM" id="SSF51735">
    <property type="entry name" value="NAD(P)-binding Rossmann-fold domains"/>
    <property type="match status" value="1"/>
</dbReference>
<sequence length="357" mass="37712">MSVFSELDGHEQVIHFSDERSGLRAIIAIHNTVCGPALGGTRMYPYADEREALADVLRLSRGMTYKSAVAKLDLGGGKAVIIGDPAVDKTPQLLAAYARCVQSLDGRYLTACDVGTTVEDMDVLAKGCDFVVGRSTEQGGSGDSSVLTALGVFQGMRACAGHRWGVASLRARRVGVAGVGKVGRRLIEHLRADGAYVIAADPDPAAHAWLAHSYPEVELAADTAALAAAELDVFAPCALGGALDDDLLAVLTARIVCGAANNQLAYPGIDKQLRDRGVLYAPDFVVNAGGVIQAGDEAMALMRGDHFHFPRAGLRAAEIFDTTVTILRAADDADITPAQAADRLAEERIDHRRAVYC</sequence>
<dbReference type="Gene3D" id="3.40.50.720">
    <property type="entry name" value="NAD(P)-binding Rossmann-like Domain"/>
    <property type="match status" value="1"/>
</dbReference>
<dbReference type="InterPro" id="IPR033524">
    <property type="entry name" value="Glu/Leu/Phe/Val_DH_AS"/>
</dbReference>
<proteinExistence type="inferred from homology"/>
<feature type="domain" description="Glutamate/phenylalanine/leucine/valine/L-tryptophan dehydrogenase C-terminal" evidence="5">
    <location>
        <begin position="142"/>
        <end position="357"/>
    </location>
</feature>
<dbReference type="RefSeq" id="WP_344665029.1">
    <property type="nucleotide sequence ID" value="NZ_BAAAQN010000007.1"/>
</dbReference>
<evidence type="ECO:0000256" key="3">
    <source>
        <dbReference type="ARBA" id="ARBA00023027"/>
    </source>
</evidence>
<dbReference type="PANTHER" id="PTHR42722">
    <property type="entry name" value="LEUCINE DEHYDROGENASE"/>
    <property type="match status" value="1"/>
</dbReference>
<dbReference type="InterPro" id="IPR006096">
    <property type="entry name" value="Glu/Leu/Phe/Val/Trp_DH_C"/>
</dbReference>
<evidence type="ECO:0000313" key="6">
    <source>
        <dbReference type="EMBL" id="GAA2021321.1"/>
    </source>
</evidence>
<dbReference type="PIRSF" id="PIRSF000188">
    <property type="entry name" value="Phe_leu_dh"/>
    <property type="match status" value="1"/>
</dbReference>
<evidence type="ECO:0000313" key="7">
    <source>
        <dbReference type="Proteomes" id="UP001500751"/>
    </source>
</evidence>
<dbReference type="PANTHER" id="PTHR42722:SF1">
    <property type="entry name" value="VALINE DEHYDROGENASE"/>
    <property type="match status" value="1"/>
</dbReference>
<dbReference type="Proteomes" id="UP001500751">
    <property type="component" value="Unassembled WGS sequence"/>
</dbReference>
<dbReference type="EMBL" id="BAAAQN010000007">
    <property type="protein sequence ID" value="GAA2021321.1"/>
    <property type="molecule type" value="Genomic_DNA"/>
</dbReference>
<dbReference type="InterPro" id="IPR006095">
    <property type="entry name" value="Glu/Leu/Phe/Val/Trp_DH"/>
</dbReference>
<gene>
    <name evidence="6" type="ORF">GCM10009839_17850</name>
</gene>
<dbReference type="PROSITE" id="PS00074">
    <property type="entry name" value="GLFV_DEHYDROGENASE"/>
    <property type="match status" value="1"/>
</dbReference>
<evidence type="ECO:0000259" key="5">
    <source>
        <dbReference type="SMART" id="SM00839"/>
    </source>
</evidence>
<keyword evidence="3" id="KW-0520">NAD</keyword>
<dbReference type="InterPro" id="IPR046346">
    <property type="entry name" value="Aminoacid_DH-like_N_sf"/>
</dbReference>
<comment type="caution">
    <text evidence="6">The sequence shown here is derived from an EMBL/GenBank/DDBJ whole genome shotgun (WGS) entry which is preliminary data.</text>
</comment>
<dbReference type="InterPro" id="IPR016211">
    <property type="entry name" value="Glu/Phe/Leu/Val/Trp_DH_bac/arc"/>
</dbReference>
<evidence type="ECO:0000256" key="1">
    <source>
        <dbReference type="ARBA" id="ARBA00006382"/>
    </source>
</evidence>
<accession>A0ABN2TV51</accession>
<dbReference type="Pfam" id="PF00208">
    <property type="entry name" value="ELFV_dehydrog"/>
    <property type="match status" value="1"/>
</dbReference>
<reference evidence="7" key="1">
    <citation type="journal article" date="2019" name="Int. J. Syst. Evol. Microbiol.">
        <title>The Global Catalogue of Microorganisms (GCM) 10K type strain sequencing project: providing services to taxonomists for standard genome sequencing and annotation.</title>
        <authorList>
            <consortium name="The Broad Institute Genomics Platform"/>
            <consortium name="The Broad Institute Genome Sequencing Center for Infectious Disease"/>
            <person name="Wu L."/>
            <person name="Ma J."/>
        </authorList>
    </citation>
    <scope>NUCLEOTIDE SEQUENCE [LARGE SCALE GENOMIC DNA]</scope>
    <source>
        <strain evidence="7">JCM 16014</strain>
    </source>
</reference>
<protein>
    <submittedName>
        <fullName evidence="6">Glu/Leu/Phe/Val dehydrogenase dimerization domain-containing protein</fullName>
    </submittedName>
</protein>
<organism evidence="6 7">
    <name type="scientific">Catenulispora yoronensis</name>
    <dbReference type="NCBI Taxonomy" id="450799"/>
    <lineage>
        <taxon>Bacteria</taxon>
        <taxon>Bacillati</taxon>
        <taxon>Actinomycetota</taxon>
        <taxon>Actinomycetes</taxon>
        <taxon>Catenulisporales</taxon>
        <taxon>Catenulisporaceae</taxon>
        <taxon>Catenulispora</taxon>
    </lineage>
</organism>
<evidence type="ECO:0000256" key="4">
    <source>
        <dbReference type="RuleBase" id="RU004417"/>
    </source>
</evidence>